<dbReference type="PANTHER" id="PTHR11241">
    <property type="entry name" value="DEOXYURIDINE 5'-TRIPHOSPHATE NUCLEOTIDOHYDROLASE"/>
    <property type="match status" value="1"/>
</dbReference>
<evidence type="ECO:0000313" key="10">
    <source>
        <dbReference type="Proteomes" id="UP001139125"/>
    </source>
</evidence>
<dbReference type="InterPro" id="IPR008181">
    <property type="entry name" value="dUTPase"/>
</dbReference>
<evidence type="ECO:0000259" key="8">
    <source>
        <dbReference type="Pfam" id="PF00692"/>
    </source>
</evidence>
<keyword evidence="2 7" id="KW-0479">Metal-binding</keyword>
<dbReference type="FunFam" id="2.70.40.10:FF:000002">
    <property type="entry name" value="dUTP diphosphatase"/>
    <property type="match status" value="1"/>
</dbReference>
<dbReference type="EMBL" id="JANDBC010000001">
    <property type="protein sequence ID" value="MCP9290213.1"/>
    <property type="molecule type" value="Genomic_DNA"/>
</dbReference>
<evidence type="ECO:0000256" key="1">
    <source>
        <dbReference type="ARBA" id="ARBA00006581"/>
    </source>
</evidence>
<dbReference type="HAMAP" id="MF_00116">
    <property type="entry name" value="dUTPase_bact"/>
    <property type="match status" value="1"/>
</dbReference>
<organism evidence="9 10">
    <name type="scientific">Gracilimonas sediminicola</name>
    <dbReference type="NCBI Taxonomy" id="2952158"/>
    <lineage>
        <taxon>Bacteria</taxon>
        <taxon>Pseudomonadati</taxon>
        <taxon>Balneolota</taxon>
        <taxon>Balneolia</taxon>
        <taxon>Balneolales</taxon>
        <taxon>Balneolaceae</taxon>
        <taxon>Gracilimonas</taxon>
    </lineage>
</organism>
<dbReference type="Pfam" id="PF00692">
    <property type="entry name" value="dUTPase"/>
    <property type="match status" value="1"/>
</dbReference>
<comment type="function">
    <text evidence="7">This enzyme is involved in nucleotide metabolism: it produces dUMP, the immediate precursor of thymidine nucleotides and it decreases the intracellular concentration of dUTP so that uracil cannot be incorporated into DNA.</text>
</comment>
<dbReference type="EC" id="3.6.1.23" evidence="7"/>
<dbReference type="GO" id="GO:0000287">
    <property type="term" value="F:magnesium ion binding"/>
    <property type="evidence" value="ECO:0007669"/>
    <property type="project" value="UniProtKB-UniRule"/>
</dbReference>
<evidence type="ECO:0000256" key="5">
    <source>
        <dbReference type="ARBA" id="ARBA00023080"/>
    </source>
</evidence>
<dbReference type="NCBIfam" id="NF001862">
    <property type="entry name" value="PRK00601.1"/>
    <property type="match status" value="1"/>
</dbReference>
<comment type="similarity">
    <text evidence="1 7">Belongs to the dUTPase family.</text>
</comment>
<dbReference type="Proteomes" id="UP001139125">
    <property type="component" value="Unassembled WGS sequence"/>
</dbReference>
<proteinExistence type="inferred from homology"/>
<sequence length="148" mass="15952">MKQVLIKKLDHAKDLPLPNYESVAAAGMDVRAAVETPIVIKPGERTLIPTGLQMALPEGYEAQIRPRSGLAIRNGITMLNAPGTIDADYRGEVKVIAINHGEEEFVVNHGDRIAQMVIAPVTQLPLLEVDELDETDRGEGGFGSTGVE</sequence>
<feature type="binding site" evidence="7">
    <location>
        <begin position="84"/>
        <end position="86"/>
    </location>
    <ligand>
        <name>substrate</name>
    </ligand>
</feature>
<dbReference type="GO" id="GO:0046081">
    <property type="term" value="P:dUTP catabolic process"/>
    <property type="evidence" value="ECO:0007669"/>
    <property type="project" value="InterPro"/>
</dbReference>
<comment type="cofactor">
    <cofactor evidence="7">
        <name>Mg(2+)</name>
        <dbReference type="ChEBI" id="CHEBI:18420"/>
    </cofactor>
</comment>
<dbReference type="InterPro" id="IPR029054">
    <property type="entry name" value="dUTPase-like"/>
</dbReference>
<evidence type="ECO:0000256" key="2">
    <source>
        <dbReference type="ARBA" id="ARBA00022723"/>
    </source>
</evidence>
<keyword evidence="10" id="KW-1185">Reference proteome</keyword>
<dbReference type="GO" id="GO:0006226">
    <property type="term" value="P:dUMP biosynthetic process"/>
    <property type="evidence" value="ECO:0007669"/>
    <property type="project" value="UniProtKB-UniRule"/>
</dbReference>
<gene>
    <name evidence="7 9" type="primary">dut</name>
    <name evidence="9" type="ORF">NM125_01310</name>
</gene>
<protein>
    <recommendedName>
        <fullName evidence="7">Deoxyuridine 5'-triphosphate nucleotidohydrolase</fullName>
        <shortName evidence="7">dUTPase</shortName>
        <ecNumber evidence="7">3.6.1.23</ecNumber>
    </recommendedName>
    <alternativeName>
        <fullName evidence="7">dUTP pyrophosphatase</fullName>
    </alternativeName>
</protein>
<dbReference type="SUPFAM" id="SSF51283">
    <property type="entry name" value="dUTPase-like"/>
    <property type="match status" value="1"/>
</dbReference>
<keyword evidence="3 7" id="KW-0378">Hydrolase</keyword>
<dbReference type="PANTHER" id="PTHR11241:SF0">
    <property type="entry name" value="DEOXYURIDINE 5'-TRIPHOSPHATE NUCLEOTIDOHYDROLASE"/>
    <property type="match status" value="1"/>
</dbReference>
<name>A0A9X2L0Q4_9BACT</name>
<feature type="binding site" evidence="7">
    <location>
        <begin position="67"/>
        <end position="69"/>
    </location>
    <ligand>
        <name>substrate</name>
    </ligand>
</feature>
<feature type="binding site" evidence="7">
    <location>
        <position position="80"/>
    </location>
    <ligand>
        <name>substrate</name>
    </ligand>
</feature>
<dbReference type="InterPro" id="IPR033704">
    <property type="entry name" value="dUTPase_trimeric"/>
</dbReference>
<dbReference type="GO" id="GO:0004170">
    <property type="term" value="F:dUTP diphosphatase activity"/>
    <property type="evidence" value="ECO:0007669"/>
    <property type="project" value="UniProtKB-UniRule"/>
</dbReference>
<evidence type="ECO:0000256" key="7">
    <source>
        <dbReference type="HAMAP-Rule" id="MF_00116"/>
    </source>
</evidence>
<evidence type="ECO:0000256" key="3">
    <source>
        <dbReference type="ARBA" id="ARBA00022801"/>
    </source>
</evidence>
<dbReference type="InterPro" id="IPR036157">
    <property type="entry name" value="dUTPase-like_sf"/>
</dbReference>
<comment type="pathway">
    <text evidence="7">Pyrimidine metabolism; dUMP biosynthesis; dUMP from dCTP (dUTP route): step 2/2.</text>
</comment>
<comment type="caution">
    <text evidence="7">Lacks conserved residue(s) required for the propagation of feature annotation.</text>
</comment>
<evidence type="ECO:0000313" key="9">
    <source>
        <dbReference type="EMBL" id="MCP9290213.1"/>
    </source>
</evidence>
<dbReference type="Gene3D" id="2.70.40.10">
    <property type="match status" value="1"/>
</dbReference>
<reference evidence="9" key="1">
    <citation type="submission" date="2022-06" db="EMBL/GenBank/DDBJ databases">
        <title>Gracilimonas sp. CAU 1638 isolated from sea sediment.</title>
        <authorList>
            <person name="Kim W."/>
        </authorList>
    </citation>
    <scope>NUCLEOTIDE SEQUENCE</scope>
    <source>
        <strain evidence="9">CAU 1638</strain>
    </source>
</reference>
<dbReference type="RefSeq" id="WP_255132086.1">
    <property type="nucleotide sequence ID" value="NZ_CP175953.1"/>
</dbReference>
<feature type="domain" description="dUTPase-like" evidence="8">
    <location>
        <begin position="15"/>
        <end position="146"/>
    </location>
</feature>
<evidence type="ECO:0000256" key="4">
    <source>
        <dbReference type="ARBA" id="ARBA00022842"/>
    </source>
</evidence>
<evidence type="ECO:0000256" key="6">
    <source>
        <dbReference type="ARBA" id="ARBA00047686"/>
    </source>
</evidence>
<dbReference type="NCBIfam" id="TIGR00576">
    <property type="entry name" value="dut"/>
    <property type="match status" value="1"/>
</dbReference>
<comment type="caution">
    <text evidence="9">The sequence shown here is derived from an EMBL/GenBank/DDBJ whole genome shotgun (WGS) entry which is preliminary data.</text>
</comment>
<accession>A0A9X2L0Q4</accession>
<keyword evidence="4 7" id="KW-0460">Magnesium</keyword>
<comment type="catalytic activity">
    <reaction evidence="6 7">
        <text>dUTP + H2O = dUMP + diphosphate + H(+)</text>
        <dbReference type="Rhea" id="RHEA:10248"/>
        <dbReference type="ChEBI" id="CHEBI:15377"/>
        <dbReference type="ChEBI" id="CHEBI:15378"/>
        <dbReference type="ChEBI" id="CHEBI:33019"/>
        <dbReference type="ChEBI" id="CHEBI:61555"/>
        <dbReference type="ChEBI" id="CHEBI:246422"/>
        <dbReference type="EC" id="3.6.1.23"/>
    </reaction>
</comment>
<keyword evidence="5 7" id="KW-0546">Nucleotide metabolism</keyword>
<dbReference type="CDD" id="cd07557">
    <property type="entry name" value="trimeric_dUTPase"/>
    <property type="match status" value="1"/>
</dbReference>
<dbReference type="AlphaFoldDB" id="A0A9X2L0Q4"/>